<dbReference type="SUPFAM" id="SSF69304">
    <property type="entry name" value="Tricorn protease N-terminal domain"/>
    <property type="match status" value="1"/>
</dbReference>
<dbReference type="EMBL" id="AKKV01000036">
    <property type="protein sequence ID" value="EIT84346.1"/>
    <property type="molecule type" value="Genomic_DNA"/>
</dbReference>
<comment type="caution">
    <text evidence="2">The sequence shown here is derived from an EMBL/GenBank/DDBJ whole genome shotgun (WGS) entry which is preliminary data.</text>
</comment>
<accession>I8IXX3</accession>
<evidence type="ECO:0000256" key="1">
    <source>
        <dbReference type="SAM" id="SignalP"/>
    </source>
</evidence>
<name>I8IXX3_9BACL</name>
<dbReference type="OrthoDB" id="2729595at2"/>
<organism evidence="2 3">
    <name type="scientific">Fictibacillus macauensis ZFHKF-1</name>
    <dbReference type="NCBI Taxonomy" id="1196324"/>
    <lineage>
        <taxon>Bacteria</taxon>
        <taxon>Bacillati</taxon>
        <taxon>Bacillota</taxon>
        <taxon>Bacilli</taxon>
        <taxon>Bacillales</taxon>
        <taxon>Fictibacillaceae</taxon>
        <taxon>Fictibacillus</taxon>
    </lineage>
</organism>
<dbReference type="STRING" id="1196324.A374_16208"/>
<dbReference type="Proteomes" id="UP000004080">
    <property type="component" value="Unassembled WGS sequence"/>
</dbReference>
<dbReference type="RefSeq" id="WP_007203314.1">
    <property type="nucleotide sequence ID" value="NZ_AKKV01000036.1"/>
</dbReference>
<evidence type="ECO:0008006" key="4">
    <source>
        <dbReference type="Google" id="ProtNLM"/>
    </source>
</evidence>
<dbReference type="PATRIC" id="fig|1196324.3.peg.3316"/>
<dbReference type="eggNOG" id="ENOG5032TQW">
    <property type="taxonomic scope" value="Bacteria"/>
</dbReference>
<evidence type="ECO:0000313" key="2">
    <source>
        <dbReference type="EMBL" id="EIT84346.1"/>
    </source>
</evidence>
<feature type="chain" id="PRO_5003713650" description="Lipoprotein" evidence="1">
    <location>
        <begin position="25"/>
        <end position="345"/>
    </location>
</feature>
<keyword evidence="3" id="KW-1185">Reference proteome</keyword>
<evidence type="ECO:0000313" key="3">
    <source>
        <dbReference type="Proteomes" id="UP000004080"/>
    </source>
</evidence>
<sequence>MKRIMMVATALTLATVLTSQTVDAEETKRKAHSLSQLIDQDYGKKINIKEKSFYEFDSTKKGVYFTNNEDAKDRLLEYNRQTHKLRTIYTTKVKDDSLIKDVSANEKWVTWVDTGDEVEETSVIYAMNTATHQVKLLTPKAQRKNYKHDLVLSGHYIAYQTYNQHAHQFEVILQDLISQKRKVIMASKDYRSQLRVQDGKLILNVISRHHSKIHVYSINNHQLKTYRLPNVRVHEATMVGKKLLYVATTTSDTTETQRVMLYNPQSKSVVKFPKKMNMISSIVVGPKNQVYLQRNHGFYTPFAISASGQISEKTPLMAEQLKIHNRLYVYRKASASGSLTVMTKR</sequence>
<protein>
    <recommendedName>
        <fullName evidence="4">Lipoprotein</fullName>
    </recommendedName>
</protein>
<dbReference type="AlphaFoldDB" id="I8IXX3"/>
<keyword evidence="1" id="KW-0732">Signal</keyword>
<reference evidence="2 3" key="1">
    <citation type="journal article" date="2012" name="J. Bacteriol.">
        <title>Genome of Bacillus macauensis ZFHKF-1, a Long-Chain-Forming Bacterium.</title>
        <authorList>
            <person name="Cai L."/>
            <person name="Zhang T."/>
        </authorList>
    </citation>
    <scope>NUCLEOTIDE SEQUENCE [LARGE SCALE GENOMIC DNA]</scope>
    <source>
        <strain evidence="2 3">ZFHKF-1</strain>
    </source>
</reference>
<feature type="signal peptide" evidence="1">
    <location>
        <begin position="1"/>
        <end position="24"/>
    </location>
</feature>
<proteinExistence type="predicted"/>
<gene>
    <name evidence="2" type="ORF">A374_16208</name>
</gene>
<dbReference type="Gene3D" id="2.130.10.120">
    <property type="entry name" value="Prolyl oligopeptidase, N-terminal domain"/>
    <property type="match status" value="1"/>
</dbReference>